<comment type="caution">
    <text evidence="3">The sequence shown here is derived from an EMBL/GenBank/DDBJ whole genome shotgun (WGS) entry which is preliminary data.</text>
</comment>
<proteinExistence type="predicted"/>
<organism evidence="3 4">
    <name type="scientific">Mycena rosella</name>
    <name type="common">Pink bonnet</name>
    <name type="synonym">Agaricus rosellus</name>
    <dbReference type="NCBI Taxonomy" id="1033263"/>
    <lineage>
        <taxon>Eukaryota</taxon>
        <taxon>Fungi</taxon>
        <taxon>Dikarya</taxon>
        <taxon>Basidiomycota</taxon>
        <taxon>Agaricomycotina</taxon>
        <taxon>Agaricomycetes</taxon>
        <taxon>Agaricomycetidae</taxon>
        <taxon>Agaricales</taxon>
        <taxon>Marasmiineae</taxon>
        <taxon>Mycenaceae</taxon>
        <taxon>Mycena</taxon>
    </lineage>
</organism>
<gene>
    <name evidence="3" type="ORF">B0H17DRAFT_1041504</name>
</gene>
<evidence type="ECO:0000313" key="3">
    <source>
        <dbReference type="EMBL" id="KAJ7703073.1"/>
    </source>
</evidence>
<evidence type="ECO:0000313" key="4">
    <source>
        <dbReference type="Proteomes" id="UP001221757"/>
    </source>
</evidence>
<dbReference type="EMBL" id="JARKIE010000013">
    <property type="protein sequence ID" value="KAJ7703073.1"/>
    <property type="molecule type" value="Genomic_DNA"/>
</dbReference>
<feature type="domain" description="DUF7729" evidence="2">
    <location>
        <begin position="20"/>
        <end position="211"/>
    </location>
</feature>
<dbReference type="Proteomes" id="UP001221757">
    <property type="component" value="Unassembled WGS sequence"/>
</dbReference>
<dbReference type="Pfam" id="PF24855">
    <property type="entry name" value="DUF7729"/>
    <property type="match status" value="1"/>
</dbReference>
<dbReference type="PANTHER" id="PTHR34862">
    <property type="entry name" value="SPARK DOMAIN-CONTAINING PROTEIN"/>
    <property type="match status" value="1"/>
</dbReference>
<feature type="chain" id="PRO_5042113865" description="DUF7729 domain-containing protein" evidence="1">
    <location>
        <begin position="19"/>
        <end position="261"/>
    </location>
</feature>
<protein>
    <recommendedName>
        <fullName evidence="2">DUF7729 domain-containing protein</fullName>
    </recommendedName>
</protein>
<reference evidence="3" key="1">
    <citation type="submission" date="2023-03" db="EMBL/GenBank/DDBJ databases">
        <title>Massive genome expansion in bonnet fungi (Mycena s.s.) driven by repeated elements and novel gene families across ecological guilds.</title>
        <authorList>
            <consortium name="Lawrence Berkeley National Laboratory"/>
            <person name="Harder C.B."/>
            <person name="Miyauchi S."/>
            <person name="Viragh M."/>
            <person name="Kuo A."/>
            <person name="Thoen E."/>
            <person name="Andreopoulos B."/>
            <person name="Lu D."/>
            <person name="Skrede I."/>
            <person name="Drula E."/>
            <person name="Henrissat B."/>
            <person name="Morin E."/>
            <person name="Kohler A."/>
            <person name="Barry K."/>
            <person name="LaButti K."/>
            <person name="Morin E."/>
            <person name="Salamov A."/>
            <person name="Lipzen A."/>
            <person name="Mereny Z."/>
            <person name="Hegedus B."/>
            <person name="Baldrian P."/>
            <person name="Stursova M."/>
            <person name="Weitz H."/>
            <person name="Taylor A."/>
            <person name="Grigoriev I.V."/>
            <person name="Nagy L.G."/>
            <person name="Martin F."/>
            <person name="Kauserud H."/>
        </authorList>
    </citation>
    <scope>NUCLEOTIDE SEQUENCE</scope>
    <source>
        <strain evidence="3">CBHHK067</strain>
    </source>
</reference>
<evidence type="ECO:0000256" key="1">
    <source>
        <dbReference type="SAM" id="SignalP"/>
    </source>
</evidence>
<dbReference type="InterPro" id="IPR056146">
    <property type="entry name" value="DUF7729"/>
</dbReference>
<accession>A0AAD7GNB1</accession>
<sequence length="261" mass="26372">MKAFTFVTFAAAAGLASAQSLSEGCTNSLKAVLNDPAAECLNTASLLSFFVGNAQSVPTTIDNWLTGLCSSGFCSNATLAAVVTNITTGCATDLSSVGVSGVPETVTQIVQEVYPTVRNVMCLKDDASNKLCVTETLQSLEDIVGKMTVADLNIATLVADFQKLVAGAANLACTNCTKAAISLASPIISSIPDFPLAVQGIDALCGAGFIDGSSSDMAGVSQTANTEAFAQPKSGAALGLTTSKTAGAVMVLLFSAFTLLG</sequence>
<feature type="signal peptide" evidence="1">
    <location>
        <begin position="1"/>
        <end position="18"/>
    </location>
</feature>
<keyword evidence="4" id="KW-1185">Reference proteome</keyword>
<dbReference type="PANTHER" id="PTHR34862:SF1">
    <property type="entry name" value="SPARK DOMAIN-CONTAINING PROTEIN"/>
    <property type="match status" value="1"/>
</dbReference>
<evidence type="ECO:0000259" key="2">
    <source>
        <dbReference type="Pfam" id="PF24855"/>
    </source>
</evidence>
<dbReference type="AlphaFoldDB" id="A0AAD7GNB1"/>
<keyword evidence="1" id="KW-0732">Signal</keyword>
<name>A0AAD7GNB1_MYCRO</name>